<evidence type="ECO:0000313" key="1">
    <source>
        <dbReference type="EMBL" id="CAI9915684.1"/>
    </source>
</evidence>
<reference evidence="2 3" key="2">
    <citation type="submission" date="2024-07" db="EMBL/GenBank/DDBJ databases">
        <authorList>
            <person name="Akdeniz Z."/>
        </authorList>
    </citation>
    <scope>NUCLEOTIDE SEQUENCE [LARGE SCALE GENOMIC DNA]</scope>
</reference>
<keyword evidence="3" id="KW-1185">Reference proteome</keyword>
<accession>A0AA86TDK9</accession>
<comment type="caution">
    <text evidence="1">The sequence shown here is derived from an EMBL/GenBank/DDBJ whole genome shotgun (WGS) entry which is preliminary data.</text>
</comment>
<evidence type="ECO:0000313" key="2">
    <source>
        <dbReference type="EMBL" id="CAL6031431.1"/>
    </source>
</evidence>
<reference evidence="1" key="1">
    <citation type="submission" date="2023-06" db="EMBL/GenBank/DDBJ databases">
        <authorList>
            <person name="Kurt Z."/>
        </authorList>
    </citation>
    <scope>NUCLEOTIDE SEQUENCE</scope>
</reference>
<dbReference type="EMBL" id="CATOUU010000075">
    <property type="protein sequence ID" value="CAI9915684.1"/>
    <property type="molecule type" value="Genomic_DNA"/>
</dbReference>
<sequence length="157" mass="17926">MSNKVLDIEVCLKMENLIDLRTHRNFIQNGYVLAEHPNATQAWITEQLEVSKNDKEAQKLKELGKNSNMIEKYGDQVKNNSLEVKNDQFVKNLRFSDLINVTNELSISQCKNVTFQVVPELVQNLKVNSSGLQNIFGLERMTQVILAQNQTTICSKT</sequence>
<dbReference type="EMBL" id="CAXDID020000119">
    <property type="protein sequence ID" value="CAL6031431.1"/>
    <property type="molecule type" value="Genomic_DNA"/>
</dbReference>
<organism evidence="1">
    <name type="scientific">Hexamita inflata</name>
    <dbReference type="NCBI Taxonomy" id="28002"/>
    <lineage>
        <taxon>Eukaryota</taxon>
        <taxon>Metamonada</taxon>
        <taxon>Diplomonadida</taxon>
        <taxon>Hexamitidae</taxon>
        <taxon>Hexamitinae</taxon>
        <taxon>Hexamita</taxon>
    </lineage>
</organism>
<dbReference type="Proteomes" id="UP001642409">
    <property type="component" value="Unassembled WGS sequence"/>
</dbReference>
<proteinExistence type="predicted"/>
<protein>
    <submittedName>
        <fullName evidence="2">Hypothetical_protein</fullName>
    </submittedName>
</protein>
<gene>
    <name evidence="1" type="ORF">HINF_LOCUS3329</name>
    <name evidence="2" type="ORF">HINF_LOCUS34004</name>
</gene>
<evidence type="ECO:0000313" key="3">
    <source>
        <dbReference type="Proteomes" id="UP001642409"/>
    </source>
</evidence>
<name>A0AA86TDK9_9EUKA</name>
<dbReference type="AlphaFoldDB" id="A0AA86TDK9"/>